<feature type="compositionally biased region" description="Pro residues" evidence="1">
    <location>
        <begin position="60"/>
        <end position="77"/>
    </location>
</feature>
<evidence type="ECO:0000313" key="3">
    <source>
        <dbReference type="EMBL" id="KAG5462171.1"/>
    </source>
</evidence>
<evidence type="ECO:0000259" key="2">
    <source>
        <dbReference type="Pfam" id="PF16860"/>
    </source>
</evidence>
<dbReference type="AlphaFoldDB" id="A0A8H8DKY1"/>
<dbReference type="Pfam" id="PF16860">
    <property type="entry name" value="CX9C"/>
    <property type="match status" value="1"/>
</dbReference>
<name>A0A8H8DKY1_9FUNG</name>
<dbReference type="EMBL" id="JAEFCI010002528">
    <property type="protein sequence ID" value="KAG5462171.1"/>
    <property type="molecule type" value="Genomic_DNA"/>
</dbReference>
<organism evidence="3 4">
    <name type="scientific">Olpidium bornovanus</name>
    <dbReference type="NCBI Taxonomy" id="278681"/>
    <lineage>
        <taxon>Eukaryota</taxon>
        <taxon>Fungi</taxon>
        <taxon>Fungi incertae sedis</taxon>
        <taxon>Olpidiomycota</taxon>
        <taxon>Olpidiomycotina</taxon>
        <taxon>Olpidiomycetes</taxon>
        <taxon>Olpidiales</taxon>
        <taxon>Olpidiaceae</taxon>
        <taxon>Olpidium</taxon>
    </lineage>
</organism>
<accession>A0A8H8DKY1</accession>
<evidence type="ECO:0000313" key="4">
    <source>
        <dbReference type="Proteomes" id="UP000673691"/>
    </source>
</evidence>
<protein>
    <recommendedName>
        <fullName evidence="2">IMS import disulfide relay-system CHCH-CHCH-like Cx9C domain-containing protein</fullName>
    </recommendedName>
</protein>
<feature type="non-terminal residue" evidence="3">
    <location>
        <position position="77"/>
    </location>
</feature>
<dbReference type="Gene3D" id="1.10.287.2900">
    <property type="match status" value="1"/>
</dbReference>
<evidence type="ECO:0000256" key="1">
    <source>
        <dbReference type="SAM" id="MobiDB-lite"/>
    </source>
</evidence>
<reference evidence="3 4" key="1">
    <citation type="journal article" name="Sci. Rep.">
        <title>Genome-scale phylogenetic analyses confirm Olpidium as the closest living zoosporic fungus to the non-flagellated, terrestrial fungi.</title>
        <authorList>
            <person name="Chang Y."/>
            <person name="Rochon D."/>
            <person name="Sekimoto S."/>
            <person name="Wang Y."/>
            <person name="Chovatia M."/>
            <person name="Sandor L."/>
            <person name="Salamov A."/>
            <person name="Grigoriev I.V."/>
            <person name="Stajich J.E."/>
            <person name="Spatafora J.W."/>
        </authorList>
    </citation>
    <scope>NUCLEOTIDE SEQUENCE [LARGE SCALE GENOMIC DNA]</scope>
    <source>
        <strain evidence="3">S191</strain>
    </source>
</reference>
<dbReference type="InterPro" id="IPR031731">
    <property type="entry name" value="CX9C"/>
</dbReference>
<keyword evidence="4" id="KW-1185">Reference proteome</keyword>
<comment type="caution">
    <text evidence="3">The sequence shown here is derived from an EMBL/GenBank/DDBJ whole genome shotgun (WGS) entry which is preliminary data.</text>
</comment>
<gene>
    <name evidence="3" type="ORF">BJ554DRAFT_5531</name>
</gene>
<proteinExistence type="predicted"/>
<dbReference type="Proteomes" id="UP000673691">
    <property type="component" value="Unassembled WGS sequence"/>
</dbReference>
<sequence length="77" mass="8787">MEETLGEVAVHCRLQLEQFATCVAEHERTGDWDAMCRRERMALTRCSEEKYVRNTSSLPLPSPDRWPRSAPPGQTPA</sequence>
<feature type="domain" description="IMS import disulfide relay-system CHCH-CHCH-like Cx9C" evidence="2">
    <location>
        <begin position="6"/>
        <end position="49"/>
    </location>
</feature>
<feature type="region of interest" description="Disordered" evidence="1">
    <location>
        <begin position="53"/>
        <end position="77"/>
    </location>
</feature>